<protein>
    <submittedName>
        <fullName evidence="1">Uncharacterized protein</fullName>
    </submittedName>
</protein>
<gene>
    <name evidence="1" type="ORF">SEVIR_6G171000v2</name>
</gene>
<dbReference type="EMBL" id="CM016557">
    <property type="protein sequence ID" value="TKW10536.1"/>
    <property type="molecule type" value="Genomic_DNA"/>
</dbReference>
<accession>A0A4V6D5H8</accession>
<evidence type="ECO:0000313" key="2">
    <source>
        <dbReference type="Proteomes" id="UP000298652"/>
    </source>
</evidence>
<dbReference type="AlphaFoldDB" id="A0A4V6D5H8"/>
<organism evidence="1 2">
    <name type="scientific">Setaria viridis</name>
    <name type="common">Green bristlegrass</name>
    <name type="synonym">Setaria italica subsp. viridis</name>
    <dbReference type="NCBI Taxonomy" id="4556"/>
    <lineage>
        <taxon>Eukaryota</taxon>
        <taxon>Viridiplantae</taxon>
        <taxon>Streptophyta</taxon>
        <taxon>Embryophyta</taxon>
        <taxon>Tracheophyta</taxon>
        <taxon>Spermatophyta</taxon>
        <taxon>Magnoliopsida</taxon>
        <taxon>Liliopsida</taxon>
        <taxon>Poales</taxon>
        <taxon>Poaceae</taxon>
        <taxon>PACMAD clade</taxon>
        <taxon>Panicoideae</taxon>
        <taxon>Panicodae</taxon>
        <taxon>Paniceae</taxon>
        <taxon>Cenchrinae</taxon>
        <taxon>Setaria</taxon>
    </lineage>
</organism>
<sequence length="102" mass="10431">MGGGGAQYRLARGVRRGRAAPVLGALLRGGPYGGVAGAPGARAETTGGQSQTPPHSRFVLIQGAACHRCRPAAARPHPPPSSATRSTSWGRICAYWPCTLVA</sequence>
<reference evidence="1" key="1">
    <citation type="submission" date="2019-03" db="EMBL/GenBank/DDBJ databases">
        <title>WGS assembly of Setaria viridis.</title>
        <authorList>
            <person name="Huang P."/>
            <person name="Jenkins J."/>
            <person name="Grimwood J."/>
            <person name="Barry K."/>
            <person name="Healey A."/>
            <person name="Mamidi S."/>
            <person name="Sreedasyam A."/>
            <person name="Shu S."/>
            <person name="Feldman M."/>
            <person name="Wu J."/>
            <person name="Yu Y."/>
            <person name="Chen C."/>
            <person name="Johnson J."/>
            <person name="Rokhsar D."/>
            <person name="Baxter I."/>
            <person name="Schmutz J."/>
            <person name="Brutnell T."/>
            <person name="Kellogg E."/>
        </authorList>
    </citation>
    <scope>NUCLEOTIDE SEQUENCE [LARGE SCALE GENOMIC DNA]</scope>
</reference>
<dbReference type="Gramene" id="TKW10536">
    <property type="protein sequence ID" value="TKW10536"/>
    <property type="gene ID" value="SEVIR_6G171000v2"/>
</dbReference>
<keyword evidence="2" id="KW-1185">Reference proteome</keyword>
<proteinExistence type="predicted"/>
<dbReference type="Proteomes" id="UP000298652">
    <property type="component" value="Chromosome 6"/>
</dbReference>
<evidence type="ECO:0000313" key="1">
    <source>
        <dbReference type="EMBL" id="TKW10536.1"/>
    </source>
</evidence>
<name>A0A4V6D5H8_SETVI</name>